<keyword evidence="1" id="KW-0812">Transmembrane</keyword>
<reference evidence="2 3" key="1">
    <citation type="submission" date="2020-07" db="EMBL/GenBank/DDBJ databases">
        <title>Above-ground endophytic microbial communities from plants in different locations in the United States.</title>
        <authorList>
            <person name="Frank C."/>
        </authorList>
    </citation>
    <scope>NUCLEOTIDE SEQUENCE [LARGE SCALE GENOMIC DNA]</scope>
    <source>
        <strain evidence="2 3">WPL5_2</strain>
    </source>
</reference>
<protein>
    <submittedName>
        <fullName evidence="2">Uncharacterized protein</fullName>
    </submittedName>
</protein>
<proteinExistence type="predicted"/>
<name>A0AAW3T4I6_9MICO</name>
<organism evidence="2 3">
    <name type="scientific">Curtobacterium pusillum</name>
    <dbReference type="NCBI Taxonomy" id="69373"/>
    <lineage>
        <taxon>Bacteria</taxon>
        <taxon>Bacillati</taxon>
        <taxon>Actinomycetota</taxon>
        <taxon>Actinomycetes</taxon>
        <taxon>Micrococcales</taxon>
        <taxon>Microbacteriaceae</taxon>
        <taxon>Curtobacterium</taxon>
    </lineage>
</organism>
<accession>A0AAW3T4I6</accession>
<dbReference type="AlphaFoldDB" id="A0AAW3T4I6"/>
<comment type="caution">
    <text evidence="2">The sequence shown here is derived from an EMBL/GenBank/DDBJ whole genome shotgun (WGS) entry which is preliminary data.</text>
</comment>
<dbReference type="EMBL" id="JACGXP010000001">
    <property type="protein sequence ID" value="MBA8989453.1"/>
    <property type="molecule type" value="Genomic_DNA"/>
</dbReference>
<feature type="transmembrane region" description="Helical" evidence="1">
    <location>
        <begin position="66"/>
        <end position="89"/>
    </location>
</feature>
<gene>
    <name evidence="2" type="ORF">FHW23_000685</name>
</gene>
<feature type="transmembrane region" description="Helical" evidence="1">
    <location>
        <begin position="23"/>
        <end position="45"/>
    </location>
</feature>
<evidence type="ECO:0000313" key="2">
    <source>
        <dbReference type="EMBL" id="MBA8989453.1"/>
    </source>
</evidence>
<sequence length="91" mass="9418">MLFVPVLSTIPNSPIDPVPGSPWIAFLSVALGALLAVVKELLVAIAQDRTDTGHPDKAKKFSNASIVCSVYAAVFAFPGLVAAAAPIIFAK</sequence>
<evidence type="ECO:0000313" key="3">
    <source>
        <dbReference type="Proteomes" id="UP000590225"/>
    </source>
</evidence>
<dbReference type="Proteomes" id="UP000590225">
    <property type="component" value="Unassembled WGS sequence"/>
</dbReference>
<evidence type="ECO:0000256" key="1">
    <source>
        <dbReference type="SAM" id="Phobius"/>
    </source>
</evidence>
<keyword evidence="1" id="KW-1133">Transmembrane helix</keyword>
<keyword evidence="1" id="KW-0472">Membrane</keyword>